<dbReference type="AlphaFoldDB" id="A0A6C0E6F8"/>
<accession>A0A6C0E6F8</accession>
<name>A0A6C0E6F8_9ZZZZ</name>
<proteinExistence type="predicted"/>
<organism evidence="1">
    <name type="scientific">viral metagenome</name>
    <dbReference type="NCBI Taxonomy" id="1070528"/>
    <lineage>
        <taxon>unclassified sequences</taxon>
        <taxon>metagenomes</taxon>
        <taxon>organismal metagenomes</taxon>
    </lineage>
</organism>
<protein>
    <submittedName>
        <fullName evidence="1">Uncharacterized protein</fullName>
    </submittedName>
</protein>
<reference evidence="1" key="1">
    <citation type="journal article" date="2020" name="Nature">
        <title>Giant virus diversity and host interactions through global metagenomics.</title>
        <authorList>
            <person name="Schulz F."/>
            <person name="Roux S."/>
            <person name="Paez-Espino D."/>
            <person name="Jungbluth S."/>
            <person name="Walsh D.A."/>
            <person name="Denef V.J."/>
            <person name="McMahon K.D."/>
            <person name="Konstantinidis K.T."/>
            <person name="Eloe-Fadrosh E.A."/>
            <person name="Kyrpides N.C."/>
            <person name="Woyke T."/>
        </authorList>
    </citation>
    <scope>NUCLEOTIDE SEQUENCE</scope>
    <source>
        <strain evidence="1">GVMAG-M-3300023179-114</strain>
    </source>
</reference>
<dbReference type="EMBL" id="MN739722">
    <property type="protein sequence ID" value="QHT23005.1"/>
    <property type="molecule type" value="Genomic_DNA"/>
</dbReference>
<sequence>MRTIESINTIKKSENIQLHIMLDLTGLHKLSNKYTFKSLEILFVSCML</sequence>
<evidence type="ECO:0000313" key="1">
    <source>
        <dbReference type="EMBL" id="QHT23005.1"/>
    </source>
</evidence>